<proteinExistence type="predicted"/>
<dbReference type="AlphaFoldDB" id="A0A4Y9EKP5"/>
<feature type="domain" description="N-acetyltransferase" evidence="3">
    <location>
        <begin position="1"/>
        <end position="151"/>
    </location>
</feature>
<accession>A0A4Y9EKP5</accession>
<gene>
    <name evidence="4" type="ORF">EUV02_13345</name>
</gene>
<dbReference type="InterPro" id="IPR000182">
    <property type="entry name" value="GNAT_dom"/>
</dbReference>
<dbReference type="Pfam" id="PF00583">
    <property type="entry name" value="Acetyltransf_1"/>
    <property type="match status" value="1"/>
</dbReference>
<dbReference type="PANTHER" id="PTHR43877">
    <property type="entry name" value="AMINOALKYLPHOSPHONATE N-ACETYLTRANSFERASE-RELATED-RELATED"/>
    <property type="match status" value="1"/>
</dbReference>
<evidence type="ECO:0000256" key="2">
    <source>
        <dbReference type="ARBA" id="ARBA00023315"/>
    </source>
</evidence>
<reference evidence="4 5" key="1">
    <citation type="submission" date="2019-02" db="EMBL/GenBank/DDBJ databases">
        <title>Polymorphobacter sp. isolated from the lake at the Tibet of China.</title>
        <authorList>
            <person name="Li A."/>
        </authorList>
    </citation>
    <scope>NUCLEOTIDE SEQUENCE [LARGE SCALE GENOMIC DNA]</scope>
    <source>
        <strain evidence="4 5">DJ1R-1</strain>
    </source>
</reference>
<dbReference type="OrthoDB" id="9803233at2"/>
<evidence type="ECO:0000256" key="1">
    <source>
        <dbReference type="ARBA" id="ARBA00022679"/>
    </source>
</evidence>
<dbReference type="PROSITE" id="PS51186">
    <property type="entry name" value="GNAT"/>
    <property type="match status" value="1"/>
</dbReference>
<dbReference type="PANTHER" id="PTHR43877:SF5">
    <property type="entry name" value="BLL8307 PROTEIN"/>
    <property type="match status" value="1"/>
</dbReference>
<organism evidence="4 5">
    <name type="scientific">Glacieibacterium arshaanense</name>
    <dbReference type="NCBI Taxonomy" id="2511025"/>
    <lineage>
        <taxon>Bacteria</taxon>
        <taxon>Pseudomonadati</taxon>
        <taxon>Pseudomonadota</taxon>
        <taxon>Alphaproteobacteria</taxon>
        <taxon>Sphingomonadales</taxon>
        <taxon>Sphingosinicellaceae</taxon>
        <taxon>Glacieibacterium</taxon>
    </lineage>
</organism>
<dbReference type="SUPFAM" id="SSF55729">
    <property type="entry name" value="Acyl-CoA N-acyltransferases (Nat)"/>
    <property type="match status" value="1"/>
</dbReference>
<keyword evidence="1 4" id="KW-0808">Transferase</keyword>
<evidence type="ECO:0000259" key="3">
    <source>
        <dbReference type="PROSITE" id="PS51186"/>
    </source>
</evidence>
<dbReference type="Gene3D" id="3.40.630.30">
    <property type="match status" value="1"/>
</dbReference>
<keyword evidence="2" id="KW-0012">Acyltransferase</keyword>
<dbReference type="CDD" id="cd04301">
    <property type="entry name" value="NAT_SF"/>
    <property type="match status" value="1"/>
</dbReference>
<evidence type="ECO:0000313" key="4">
    <source>
        <dbReference type="EMBL" id="TFU01278.1"/>
    </source>
</evidence>
<protein>
    <submittedName>
        <fullName evidence="4">GNAT family N-acetyltransferase</fullName>
    </submittedName>
</protein>
<name>A0A4Y9EKP5_9SPHN</name>
<dbReference type="EMBL" id="SIHO01000003">
    <property type="protein sequence ID" value="TFU01278.1"/>
    <property type="molecule type" value="Genomic_DNA"/>
</dbReference>
<dbReference type="GO" id="GO:0016747">
    <property type="term" value="F:acyltransferase activity, transferring groups other than amino-acyl groups"/>
    <property type="evidence" value="ECO:0007669"/>
    <property type="project" value="InterPro"/>
</dbReference>
<evidence type="ECO:0000313" key="5">
    <source>
        <dbReference type="Proteomes" id="UP000297737"/>
    </source>
</evidence>
<dbReference type="RefSeq" id="WP_135246782.1">
    <property type="nucleotide sequence ID" value="NZ_SIHO01000003.1"/>
</dbReference>
<dbReference type="InterPro" id="IPR050832">
    <property type="entry name" value="Bact_Acetyltransf"/>
</dbReference>
<dbReference type="Proteomes" id="UP000297737">
    <property type="component" value="Unassembled WGS sequence"/>
</dbReference>
<sequence>MKIIPADLDDARVVALLEIHHETARASVPICSAHALDVSGLRAPGISIWAAWDDDTLLALGALRTLDAHHGEVKSMHTAQAQRGKGAGSAILAHIIATARDRGMSRLSLETGATDYFEPARALYRRHGFNGCAPFGDHVPDRNSVFMTRRL</sequence>
<keyword evidence="5" id="KW-1185">Reference proteome</keyword>
<dbReference type="InterPro" id="IPR016181">
    <property type="entry name" value="Acyl_CoA_acyltransferase"/>
</dbReference>
<comment type="caution">
    <text evidence="4">The sequence shown here is derived from an EMBL/GenBank/DDBJ whole genome shotgun (WGS) entry which is preliminary data.</text>
</comment>